<evidence type="ECO:0000256" key="1">
    <source>
        <dbReference type="ARBA" id="ARBA00005960"/>
    </source>
</evidence>
<evidence type="ECO:0000259" key="2">
    <source>
        <dbReference type="SMART" id="SM00769"/>
    </source>
</evidence>
<accession>A0A1Y1HW92</accession>
<evidence type="ECO:0000313" key="4">
    <source>
        <dbReference type="Proteomes" id="UP000054558"/>
    </source>
</evidence>
<proteinExistence type="inferred from homology"/>
<organism evidence="3 4">
    <name type="scientific">Klebsormidium nitens</name>
    <name type="common">Green alga</name>
    <name type="synonym">Ulothrix nitens</name>
    <dbReference type="NCBI Taxonomy" id="105231"/>
    <lineage>
        <taxon>Eukaryota</taxon>
        <taxon>Viridiplantae</taxon>
        <taxon>Streptophyta</taxon>
        <taxon>Klebsormidiophyceae</taxon>
        <taxon>Klebsormidiales</taxon>
        <taxon>Klebsormidiaceae</taxon>
        <taxon>Klebsormidium</taxon>
    </lineage>
</organism>
<feature type="domain" description="Water stress and hypersensitive response" evidence="2">
    <location>
        <begin position="171"/>
        <end position="287"/>
    </location>
</feature>
<dbReference type="OMA" id="PFLLIYD"/>
<dbReference type="PANTHER" id="PTHR31459:SF2">
    <property type="entry name" value="OS03G0843300 PROTEIN"/>
    <property type="match status" value="1"/>
</dbReference>
<feature type="domain" description="Water stress and hypersensitive response" evidence="2">
    <location>
        <begin position="45"/>
        <end position="162"/>
    </location>
</feature>
<keyword evidence="4" id="KW-1185">Reference proteome</keyword>
<dbReference type="EMBL" id="DF237011">
    <property type="protein sequence ID" value="GAQ80787.1"/>
    <property type="molecule type" value="Genomic_DNA"/>
</dbReference>
<dbReference type="SUPFAM" id="SSF117070">
    <property type="entry name" value="LEA14-like"/>
    <property type="match status" value="2"/>
</dbReference>
<reference evidence="3 4" key="1">
    <citation type="journal article" date="2014" name="Nat. Commun.">
        <title>Klebsormidium flaccidum genome reveals primary factors for plant terrestrial adaptation.</title>
        <authorList>
            <person name="Hori K."/>
            <person name="Maruyama F."/>
            <person name="Fujisawa T."/>
            <person name="Togashi T."/>
            <person name="Yamamoto N."/>
            <person name="Seo M."/>
            <person name="Sato S."/>
            <person name="Yamada T."/>
            <person name="Mori H."/>
            <person name="Tajima N."/>
            <person name="Moriyama T."/>
            <person name="Ikeuchi M."/>
            <person name="Watanabe M."/>
            <person name="Wada H."/>
            <person name="Kobayashi K."/>
            <person name="Saito M."/>
            <person name="Masuda T."/>
            <person name="Sasaki-Sekimoto Y."/>
            <person name="Mashiguchi K."/>
            <person name="Awai K."/>
            <person name="Shimojima M."/>
            <person name="Masuda S."/>
            <person name="Iwai M."/>
            <person name="Nobusawa T."/>
            <person name="Narise T."/>
            <person name="Kondo S."/>
            <person name="Saito H."/>
            <person name="Sato R."/>
            <person name="Murakawa M."/>
            <person name="Ihara Y."/>
            <person name="Oshima-Yamada Y."/>
            <person name="Ohtaka K."/>
            <person name="Satoh M."/>
            <person name="Sonobe K."/>
            <person name="Ishii M."/>
            <person name="Ohtani R."/>
            <person name="Kanamori-Sato M."/>
            <person name="Honoki R."/>
            <person name="Miyazaki D."/>
            <person name="Mochizuki H."/>
            <person name="Umetsu J."/>
            <person name="Higashi K."/>
            <person name="Shibata D."/>
            <person name="Kamiya Y."/>
            <person name="Sato N."/>
            <person name="Nakamura Y."/>
            <person name="Tabata S."/>
            <person name="Ida S."/>
            <person name="Kurokawa K."/>
            <person name="Ohta H."/>
        </authorList>
    </citation>
    <scope>NUCLEOTIDE SEQUENCE [LARGE SCALE GENOMIC DNA]</scope>
    <source>
        <strain evidence="3 4">NIES-2285</strain>
    </source>
</reference>
<sequence>MAGQEGAPSSGHSDGGLFGKLMHTVIDNVGPKLQEAIAHVEKPSADVTGVSLKGLTLDAATLAFDVGVKNPYPVALPLLDLNYKIHSNGAQLMAGTLPSAGSIDPLSTRSLQIPAAFTFATLYKLVQGIRPGALIPYVLEASLGIHAPVIGRFDIPFSKQGQLPIPAVPEVDVESIAWKDLSLDNATANMRLNIGNKNDFDLGLKQLAYDLSLGGHPVVKTSISKPTTLAKGQKGVLDIPLSFNPMDLGMAVFNMISGHGAGYGLAGSMDVDTPFGPLHLPFNKIGETLFGGSGKKELDPSTLAQGNAVGATEGTVQVDPNARGMQVDESETNVTLGNSGVISTG</sequence>
<dbReference type="STRING" id="105231.A0A1Y1HW92"/>
<name>A0A1Y1HW92_KLENI</name>
<evidence type="ECO:0000313" key="3">
    <source>
        <dbReference type="EMBL" id="GAQ80787.1"/>
    </source>
</evidence>
<dbReference type="InterPro" id="IPR045043">
    <property type="entry name" value="Lea14-like"/>
</dbReference>
<protein>
    <submittedName>
        <fullName evidence="3">Late embryogenesis abundant protein</fullName>
    </submittedName>
</protein>
<dbReference type="Proteomes" id="UP000054558">
    <property type="component" value="Unassembled WGS sequence"/>
</dbReference>
<dbReference type="InterPro" id="IPR004864">
    <property type="entry name" value="LEA_2"/>
</dbReference>
<dbReference type="SMART" id="SM00769">
    <property type="entry name" value="WHy"/>
    <property type="match status" value="2"/>
</dbReference>
<dbReference type="AlphaFoldDB" id="A0A1Y1HW92"/>
<dbReference type="InterPro" id="IPR013990">
    <property type="entry name" value="WHy-dom"/>
</dbReference>
<gene>
    <name evidence="3" type="ORF">KFL_000620210</name>
</gene>
<comment type="similarity">
    <text evidence="1">Belongs to the LEA type 2 family.</text>
</comment>
<dbReference type="Pfam" id="PF03168">
    <property type="entry name" value="LEA_2"/>
    <property type="match status" value="2"/>
</dbReference>
<dbReference type="PANTHER" id="PTHR31459">
    <property type="match status" value="1"/>
</dbReference>
<dbReference type="Gene3D" id="2.60.40.1820">
    <property type="match status" value="2"/>
</dbReference>
<dbReference type="OrthoDB" id="1883584at2759"/>
<dbReference type="GO" id="GO:0009269">
    <property type="term" value="P:response to desiccation"/>
    <property type="evidence" value="ECO:0007669"/>
    <property type="project" value="InterPro"/>
</dbReference>